<reference evidence="1" key="1">
    <citation type="journal article" date="2018" name="BMC Genomics">
        <title>Comparative genomics of the wheat fungal pathogen Pyrenophora tritici-repentis reveals chromosomal variations and genome plasticity.</title>
        <authorList>
            <person name="Moolhuijzen P."/>
            <person name="See P.T."/>
            <person name="Hane J.K."/>
            <person name="Shi G."/>
            <person name="Liu Z."/>
            <person name="Oliver R.P."/>
            <person name="Moffat C.S."/>
        </authorList>
    </citation>
    <scope>NUCLEOTIDE SEQUENCE [LARGE SCALE GENOMIC DNA]</scope>
    <source>
        <strain evidence="1">M4</strain>
    </source>
</reference>
<gene>
    <name evidence="1" type="ORF">PtrM4_002540</name>
</gene>
<name>A0A5M9LKY5_9PLEO</name>
<proteinExistence type="predicted"/>
<dbReference type="KEGG" id="ptrr:90953830"/>
<evidence type="ECO:0000313" key="1">
    <source>
        <dbReference type="EMBL" id="KAF7576014.1"/>
    </source>
</evidence>
<accession>A0A5M9LKY5</accession>
<protein>
    <submittedName>
        <fullName evidence="1">Uncharacterized protein</fullName>
    </submittedName>
</protein>
<dbReference type="AlphaFoldDB" id="A0A5M9LKY5"/>
<sequence length="153" mass="16866">MTWHTLCLFLSFLFCRQILAQRPYPLPNTISPGRPFAPPPFKLISHPCAIDITGTVEKPAGTKLYTGGTFHCGAMTIIARPDKYCSTSTDRLYVYGILNARDTFSLYFIAGHLGGDLYDTTATFSARDFGQPRHIGCVIVGDGVSTTLYSYVE</sequence>
<evidence type="ECO:0000313" key="2">
    <source>
        <dbReference type="Proteomes" id="UP000245464"/>
    </source>
</evidence>
<dbReference type="RefSeq" id="XP_065964847.1">
    <property type="nucleotide sequence ID" value="XM_066102645.1"/>
</dbReference>
<dbReference type="EMBL" id="NQIK02000001">
    <property type="protein sequence ID" value="KAF7576014.1"/>
    <property type="molecule type" value="Genomic_DNA"/>
</dbReference>
<comment type="caution">
    <text evidence="1">The sequence shown here is derived from an EMBL/GenBank/DDBJ whole genome shotgun (WGS) entry which is preliminary data.</text>
</comment>
<dbReference type="Proteomes" id="UP000245464">
    <property type="component" value="Chromosome 1"/>
</dbReference>
<organism evidence="1 2">
    <name type="scientific">Pyrenophora tritici-repentis</name>
    <dbReference type="NCBI Taxonomy" id="45151"/>
    <lineage>
        <taxon>Eukaryota</taxon>
        <taxon>Fungi</taxon>
        <taxon>Dikarya</taxon>
        <taxon>Ascomycota</taxon>
        <taxon>Pezizomycotina</taxon>
        <taxon>Dothideomycetes</taxon>
        <taxon>Pleosporomycetidae</taxon>
        <taxon>Pleosporales</taxon>
        <taxon>Pleosporineae</taxon>
        <taxon>Pleosporaceae</taxon>
        <taxon>Pyrenophora</taxon>
    </lineage>
</organism>
<dbReference type="GeneID" id="90953830"/>